<evidence type="ECO:0008006" key="4">
    <source>
        <dbReference type="Google" id="ProtNLM"/>
    </source>
</evidence>
<evidence type="ECO:0000313" key="2">
    <source>
        <dbReference type="EMBL" id="OQV19432.1"/>
    </source>
</evidence>
<dbReference type="OrthoDB" id="6349658at2759"/>
<dbReference type="EMBL" id="MTYJ01000039">
    <property type="protein sequence ID" value="OQV19432.1"/>
    <property type="molecule type" value="Genomic_DNA"/>
</dbReference>
<reference evidence="3" key="1">
    <citation type="submission" date="2017-01" db="EMBL/GenBank/DDBJ databases">
        <title>Comparative genomics of anhydrobiosis in the tardigrade Hypsibius dujardini.</title>
        <authorList>
            <person name="Yoshida Y."/>
            <person name="Koutsovoulos G."/>
            <person name="Laetsch D."/>
            <person name="Stevens L."/>
            <person name="Kumar S."/>
            <person name="Horikawa D."/>
            <person name="Ishino K."/>
            <person name="Komine S."/>
            <person name="Tomita M."/>
            <person name="Blaxter M."/>
            <person name="Arakawa K."/>
        </authorList>
    </citation>
    <scope>NUCLEOTIDE SEQUENCE [LARGE SCALE GENOMIC DNA]</scope>
    <source>
        <strain evidence="3">Z151</strain>
    </source>
</reference>
<evidence type="ECO:0000256" key="1">
    <source>
        <dbReference type="SAM" id="SignalP"/>
    </source>
</evidence>
<proteinExistence type="predicted"/>
<evidence type="ECO:0000313" key="3">
    <source>
        <dbReference type="Proteomes" id="UP000192578"/>
    </source>
</evidence>
<keyword evidence="3" id="KW-1185">Reference proteome</keyword>
<dbReference type="Proteomes" id="UP000192578">
    <property type="component" value="Unassembled WGS sequence"/>
</dbReference>
<accession>A0A1W0WW51</accession>
<organism evidence="2 3">
    <name type="scientific">Hypsibius exemplaris</name>
    <name type="common">Freshwater tardigrade</name>
    <dbReference type="NCBI Taxonomy" id="2072580"/>
    <lineage>
        <taxon>Eukaryota</taxon>
        <taxon>Metazoa</taxon>
        <taxon>Ecdysozoa</taxon>
        <taxon>Tardigrada</taxon>
        <taxon>Eutardigrada</taxon>
        <taxon>Parachela</taxon>
        <taxon>Hypsibioidea</taxon>
        <taxon>Hypsibiidae</taxon>
        <taxon>Hypsibius</taxon>
    </lineage>
</organism>
<protein>
    <recommendedName>
        <fullName evidence="4">Apple domain-containing protein</fullName>
    </recommendedName>
</protein>
<gene>
    <name evidence="2" type="ORF">BV898_06546</name>
</gene>
<dbReference type="AlphaFoldDB" id="A0A1W0WW51"/>
<comment type="caution">
    <text evidence="2">The sequence shown here is derived from an EMBL/GenBank/DDBJ whole genome shotgun (WGS) entry which is preliminary data.</text>
</comment>
<feature type="chain" id="PRO_5012280492" description="Apple domain-containing protein" evidence="1">
    <location>
        <begin position="18"/>
        <end position="82"/>
    </location>
</feature>
<feature type="signal peptide" evidence="1">
    <location>
        <begin position="1"/>
        <end position="17"/>
    </location>
</feature>
<sequence length="82" mass="9214">MMLKLVLIVAVLRGSIAVSSRETVAHRGAELGMFDFNCDFHGHNIGFLETSGKDRARVCRNDRSCTYFTHHGSTCNLKRSNR</sequence>
<name>A0A1W0WW51_HYPEX</name>
<keyword evidence="1" id="KW-0732">Signal</keyword>